<accession>A0ABP8TJL5</accession>
<name>A0ABP8TJL5_9ACTN</name>
<evidence type="ECO:0000313" key="2">
    <source>
        <dbReference type="Proteomes" id="UP001500212"/>
    </source>
</evidence>
<comment type="caution">
    <text evidence="1">The sequence shown here is derived from an EMBL/GenBank/DDBJ whole genome shotgun (WGS) entry which is preliminary data.</text>
</comment>
<protein>
    <submittedName>
        <fullName evidence="1">Uncharacterized protein</fullName>
    </submittedName>
</protein>
<sequence length="244" mass="27102">MLVAPRLGADDGGRSAVVTVRRVGFMRDQRDGRRAIREFAAARGWTLTTSPEEHRAILERLHGEPFHPEPPEPSPYLVLGRRRHRLSLVMRGAHHGGSAVVFLYTAEQEVLDDGFGRRGRELSAYWVAALLDLPVRVPRLQVTPRTAVRPPRPGIATADPRVDERFHVHTDDPAWASRVTRALAPILLDGEGRPWRVSGTTILTWEHVLTWPPGIPLGRVDAALDELTRITGRLSPPVQGDGPQ</sequence>
<dbReference type="EMBL" id="BAABHJ010000006">
    <property type="protein sequence ID" value="GAA4607487.1"/>
    <property type="molecule type" value="Genomic_DNA"/>
</dbReference>
<proteinExistence type="predicted"/>
<organism evidence="1 2">
    <name type="scientific">Actinoallomurus liliacearum</name>
    <dbReference type="NCBI Taxonomy" id="1080073"/>
    <lineage>
        <taxon>Bacteria</taxon>
        <taxon>Bacillati</taxon>
        <taxon>Actinomycetota</taxon>
        <taxon>Actinomycetes</taxon>
        <taxon>Streptosporangiales</taxon>
        <taxon>Thermomonosporaceae</taxon>
        <taxon>Actinoallomurus</taxon>
    </lineage>
</organism>
<dbReference type="Proteomes" id="UP001500212">
    <property type="component" value="Unassembled WGS sequence"/>
</dbReference>
<keyword evidence="2" id="KW-1185">Reference proteome</keyword>
<reference evidence="2" key="1">
    <citation type="journal article" date="2019" name="Int. J. Syst. Evol. Microbiol.">
        <title>The Global Catalogue of Microorganisms (GCM) 10K type strain sequencing project: providing services to taxonomists for standard genome sequencing and annotation.</title>
        <authorList>
            <consortium name="The Broad Institute Genomics Platform"/>
            <consortium name="The Broad Institute Genome Sequencing Center for Infectious Disease"/>
            <person name="Wu L."/>
            <person name="Ma J."/>
        </authorList>
    </citation>
    <scope>NUCLEOTIDE SEQUENCE [LARGE SCALE GENOMIC DNA]</scope>
    <source>
        <strain evidence="2">JCM 17938</strain>
    </source>
</reference>
<gene>
    <name evidence="1" type="ORF">GCM10023195_28480</name>
</gene>
<evidence type="ECO:0000313" key="1">
    <source>
        <dbReference type="EMBL" id="GAA4607487.1"/>
    </source>
</evidence>